<dbReference type="EMBL" id="JAHRHJ020000002">
    <property type="protein sequence ID" value="KAH9324153.1"/>
    <property type="molecule type" value="Genomic_DNA"/>
</dbReference>
<proteinExistence type="predicted"/>
<reference evidence="1 2" key="1">
    <citation type="journal article" date="2021" name="Nat. Plants">
        <title>The Taxus genome provides insights into paclitaxel biosynthesis.</title>
        <authorList>
            <person name="Xiong X."/>
            <person name="Gou J."/>
            <person name="Liao Q."/>
            <person name="Li Y."/>
            <person name="Zhou Q."/>
            <person name="Bi G."/>
            <person name="Li C."/>
            <person name="Du R."/>
            <person name="Wang X."/>
            <person name="Sun T."/>
            <person name="Guo L."/>
            <person name="Liang H."/>
            <person name="Lu P."/>
            <person name="Wu Y."/>
            <person name="Zhang Z."/>
            <person name="Ro D.K."/>
            <person name="Shang Y."/>
            <person name="Huang S."/>
            <person name="Yan J."/>
        </authorList>
    </citation>
    <scope>NUCLEOTIDE SEQUENCE [LARGE SCALE GENOMIC DNA]</scope>
    <source>
        <strain evidence="1">Ta-2019</strain>
    </source>
</reference>
<protein>
    <submittedName>
        <fullName evidence="1">Uncharacterized protein</fullName>
    </submittedName>
</protein>
<keyword evidence="2" id="KW-1185">Reference proteome</keyword>
<accession>A0AA38LGL2</accession>
<evidence type="ECO:0000313" key="2">
    <source>
        <dbReference type="Proteomes" id="UP000824469"/>
    </source>
</evidence>
<feature type="non-terminal residue" evidence="1">
    <location>
        <position position="1"/>
    </location>
</feature>
<dbReference type="AlphaFoldDB" id="A0AA38LGL2"/>
<name>A0AA38LGL2_TAXCH</name>
<evidence type="ECO:0000313" key="1">
    <source>
        <dbReference type="EMBL" id="KAH9324153.1"/>
    </source>
</evidence>
<comment type="caution">
    <text evidence="1">The sequence shown here is derived from an EMBL/GenBank/DDBJ whole genome shotgun (WGS) entry which is preliminary data.</text>
</comment>
<sequence length="87" mass="9579">IYTSTTHDTKDYRLLDQIHDAIDLGVCQNSLTSSSKDDDYRYEGCVDGGSHGRGFYGGFCGHSNRGGGRSEFLRGPVMIVDLKCIKN</sequence>
<feature type="non-terminal residue" evidence="1">
    <location>
        <position position="87"/>
    </location>
</feature>
<organism evidence="1 2">
    <name type="scientific">Taxus chinensis</name>
    <name type="common">Chinese yew</name>
    <name type="synonym">Taxus wallichiana var. chinensis</name>
    <dbReference type="NCBI Taxonomy" id="29808"/>
    <lineage>
        <taxon>Eukaryota</taxon>
        <taxon>Viridiplantae</taxon>
        <taxon>Streptophyta</taxon>
        <taxon>Embryophyta</taxon>
        <taxon>Tracheophyta</taxon>
        <taxon>Spermatophyta</taxon>
        <taxon>Pinopsida</taxon>
        <taxon>Pinidae</taxon>
        <taxon>Conifers II</taxon>
        <taxon>Cupressales</taxon>
        <taxon>Taxaceae</taxon>
        <taxon>Taxus</taxon>
    </lineage>
</organism>
<dbReference type="Proteomes" id="UP000824469">
    <property type="component" value="Unassembled WGS sequence"/>
</dbReference>
<gene>
    <name evidence="1" type="ORF">KI387_004331</name>
</gene>